<accession>A0A1G1ZSY8</accession>
<comment type="caution">
    <text evidence="1">The sequence shown here is derived from an EMBL/GenBank/DDBJ whole genome shotgun (WGS) entry which is preliminary data.</text>
</comment>
<evidence type="ECO:0000313" key="2">
    <source>
        <dbReference type="Proteomes" id="UP000176284"/>
    </source>
</evidence>
<protein>
    <submittedName>
        <fullName evidence="1">Uncharacterized protein</fullName>
    </submittedName>
</protein>
<dbReference type="Proteomes" id="UP000176284">
    <property type="component" value="Unassembled WGS sequence"/>
</dbReference>
<dbReference type="AlphaFoldDB" id="A0A1G1ZSY8"/>
<proteinExistence type="predicted"/>
<evidence type="ECO:0000313" key="1">
    <source>
        <dbReference type="EMBL" id="OGY67674.1"/>
    </source>
</evidence>
<dbReference type="STRING" id="1798410.A3H63_03110"/>
<name>A0A1G1ZSY8_9BACT</name>
<gene>
    <name evidence="1" type="ORF">A3H63_03110</name>
</gene>
<dbReference type="EMBL" id="MHJM01000020">
    <property type="protein sequence ID" value="OGY67674.1"/>
    <property type="molecule type" value="Genomic_DNA"/>
</dbReference>
<organism evidence="1 2">
    <name type="scientific">Candidatus Harrisonbacteria bacterium RIFCSPLOWO2_02_FULL_45_10c</name>
    <dbReference type="NCBI Taxonomy" id="1798410"/>
    <lineage>
        <taxon>Bacteria</taxon>
        <taxon>Candidatus Harrisoniibacteriota</taxon>
    </lineage>
</organism>
<sequence length="106" mass="11689">MLGKLTDVHDSHGMQVTLELHKSGSADDGVIDLFREKLQSLISGELKNRSTLYVHRICLGENSVKLQLVEATKLETQIDGSRSLEENGKFTVLRIEVGAEAVPSEK</sequence>
<reference evidence="1 2" key="1">
    <citation type="journal article" date="2016" name="Nat. Commun.">
        <title>Thousands of microbial genomes shed light on interconnected biogeochemical processes in an aquifer system.</title>
        <authorList>
            <person name="Anantharaman K."/>
            <person name="Brown C.T."/>
            <person name="Hug L.A."/>
            <person name="Sharon I."/>
            <person name="Castelle C.J."/>
            <person name="Probst A.J."/>
            <person name="Thomas B.C."/>
            <person name="Singh A."/>
            <person name="Wilkins M.J."/>
            <person name="Karaoz U."/>
            <person name="Brodie E.L."/>
            <person name="Williams K.H."/>
            <person name="Hubbard S.S."/>
            <person name="Banfield J.F."/>
        </authorList>
    </citation>
    <scope>NUCLEOTIDE SEQUENCE [LARGE SCALE GENOMIC DNA]</scope>
</reference>